<evidence type="ECO:0000256" key="10">
    <source>
        <dbReference type="ARBA" id="ARBA00039009"/>
    </source>
</evidence>
<keyword evidence="5" id="KW-0547">Nucleotide-binding</keyword>
<evidence type="ECO:0000256" key="5">
    <source>
        <dbReference type="ARBA" id="ARBA00022741"/>
    </source>
</evidence>
<dbReference type="PROSITE" id="PS00455">
    <property type="entry name" value="AMP_BINDING"/>
    <property type="match status" value="1"/>
</dbReference>
<evidence type="ECO:0000256" key="9">
    <source>
        <dbReference type="ARBA" id="ARBA00023098"/>
    </source>
</evidence>
<keyword evidence="8" id="KW-0809">Transit peptide</keyword>
<name>A0ABM0KR03_MICOH</name>
<organism evidence="14 15">
    <name type="scientific">Microtus ochrogaster</name>
    <name type="common">Prairie vole</name>
    <dbReference type="NCBI Taxonomy" id="79684"/>
    <lineage>
        <taxon>Eukaryota</taxon>
        <taxon>Metazoa</taxon>
        <taxon>Chordata</taxon>
        <taxon>Craniata</taxon>
        <taxon>Vertebrata</taxon>
        <taxon>Euteleostomi</taxon>
        <taxon>Mammalia</taxon>
        <taxon>Eutheria</taxon>
        <taxon>Euarchontoglires</taxon>
        <taxon>Glires</taxon>
        <taxon>Rodentia</taxon>
        <taxon>Myomorpha</taxon>
        <taxon>Muroidea</taxon>
        <taxon>Cricetidae</taxon>
        <taxon>Arvicolinae</taxon>
        <taxon>Microtus</taxon>
    </lineage>
</organism>
<dbReference type="InterPro" id="IPR025110">
    <property type="entry name" value="AMP-bd_C"/>
</dbReference>
<sequence>MLWLKKFQIPRGIYKFFHSFSSSPSQQHSVSTSGVWPQRWNDYDSPEEFNFARDVLDYWAQMEEEGKRGPGPALWWVNNQGDEIKWSFRELRDLSRRTANVFEQSCGLKQGDRLALILPRVPEWWLVTVGCFRTGIVVMPGTTQLKAKDILYRLQASQAKAIVTTGSLIPEVDSVASECPALKTKLVVSDHSHDGWLNFQSLMKSVSADHNCINTKMKDPMAIFFTSGTTGHPKMAKHNQGLAFRSCVTSCRDVLKLKTSDILWCMSDPGWILASVGCVTQPWASGATIFIHHLPQFDPKVIIEVRKPTSRSRNPLRGYTGFPKLRFPTLEHCSTGGESLLPEEFKQWKERTGIFIHELYGQSEMGLGLGVFRDMKIKKGSMGKAILPFDFQIIDEKGNILPPNTEGYLGIRIKPTRPLGLFVEYENNPEKTAEVECGDFYNSGDRASVDEDGYFWFLGRGDDVINASGYRIGPSEVENALAEHPAVAESAVVGSPDQKRGEIEFVPELPKTITGKIKRKELRIKEFSQRSATKSEASL</sequence>
<evidence type="ECO:0000256" key="2">
    <source>
        <dbReference type="ARBA" id="ARBA00001946"/>
    </source>
</evidence>
<accession>A0ABM0KR03</accession>
<evidence type="ECO:0000313" key="14">
    <source>
        <dbReference type="Proteomes" id="UP000694915"/>
    </source>
</evidence>
<evidence type="ECO:0000313" key="15">
    <source>
        <dbReference type="RefSeq" id="XP_005351141.1"/>
    </source>
</evidence>
<evidence type="ECO:0000256" key="6">
    <source>
        <dbReference type="ARBA" id="ARBA00022832"/>
    </source>
</evidence>
<dbReference type="Pfam" id="PF13193">
    <property type="entry name" value="AMP-binding_C"/>
    <property type="match status" value="1"/>
</dbReference>
<evidence type="ECO:0000256" key="1">
    <source>
        <dbReference type="ARBA" id="ARBA00001936"/>
    </source>
</evidence>
<dbReference type="PANTHER" id="PTHR43605:SF5">
    <property type="entry name" value="ACYL-COENZYME A SYNTHETASE ACSM1, MITOCHONDRIAL"/>
    <property type="match status" value="1"/>
</dbReference>
<keyword evidence="14" id="KW-1185">Reference proteome</keyword>
<keyword evidence="6" id="KW-0276">Fatty acid metabolism</keyword>
<dbReference type="InterPro" id="IPR042099">
    <property type="entry name" value="ANL_N_sf"/>
</dbReference>
<evidence type="ECO:0000256" key="4">
    <source>
        <dbReference type="ARBA" id="ARBA00022598"/>
    </source>
</evidence>
<dbReference type="PANTHER" id="PTHR43605">
    <property type="entry name" value="ACYL-COENZYME A SYNTHETASE"/>
    <property type="match status" value="1"/>
</dbReference>
<dbReference type="Gene3D" id="3.30.300.30">
    <property type="match status" value="1"/>
</dbReference>
<keyword evidence="9" id="KW-0443">Lipid metabolism</keyword>
<evidence type="ECO:0000256" key="8">
    <source>
        <dbReference type="ARBA" id="ARBA00022946"/>
    </source>
</evidence>
<feature type="domain" description="AMP-dependent synthetase/ligase" evidence="12">
    <location>
        <begin position="76"/>
        <end position="412"/>
    </location>
</feature>
<comment type="similarity">
    <text evidence="3">Belongs to the ATP-dependent AMP-binding enzyme family.</text>
</comment>
<comment type="cofactor">
    <cofactor evidence="2">
        <name>Mg(2+)</name>
        <dbReference type="ChEBI" id="CHEBI:18420"/>
    </cofactor>
</comment>
<dbReference type="Pfam" id="PF00501">
    <property type="entry name" value="AMP-binding"/>
    <property type="match status" value="1"/>
</dbReference>
<evidence type="ECO:0000259" key="12">
    <source>
        <dbReference type="Pfam" id="PF00501"/>
    </source>
</evidence>
<comment type="cofactor">
    <cofactor evidence="1">
        <name>Mn(2+)</name>
        <dbReference type="ChEBI" id="CHEBI:29035"/>
    </cofactor>
</comment>
<dbReference type="RefSeq" id="XP_005351141.1">
    <property type="nucleotide sequence ID" value="XM_005351084.1"/>
</dbReference>
<dbReference type="InterPro" id="IPR045851">
    <property type="entry name" value="AMP-bd_C_sf"/>
</dbReference>
<evidence type="ECO:0000256" key="11">
    <source>
        <dbReference type="ARBA" id="ARBA00048477"/>
    </source>
</evidence>
<gene>
    <name evidence="15" type="primary">LOC101999146</name>
</gene>
<dbReference type="InterPro" id="IPR020845">
    <property type="entry name" value="AMP-binding_CS"/>
</dbReference>
<dbReference type="Proteomes" id="UP000694915">
    <property type="component" value="Chromosome 8"/>
</dbReference>
<reference evidence="15" key="1">
    <citation type="submission" date="2025-08" db="UniProtKB">
        <authorList>
            <consortium name="RefSeq"/>
        </authorList>
    </citation>
    <scope>IDENTIFICATION</scope>
</reference>
<dbReference type="Gene3D" id="3.40.50.12780">
    <property type="entry name" value="N-terminal domain of ligase-like"/>
    <property type="match status" value="1"/>
</dbReference>
<feature type="domain" description="AMP-binding enzyme C-terminal" evidence="13">
    <location>
        <begin position="476"/>
        <end position="503"/>
    </location>
</feature>
<dbReference type="SUPFAM" id="SSF56801">
    <property type="entry name" value="Acetyl-CoA synthetase-like"/>
    <property type="match status" value="1"/>
</dbReference>
<dbReference type="InterPro" id="IPR000873">
    <property type="entry name" value="AMP-dep_synth/lig_dom"/>
</dbReference>
<evidence type="ECO:0000256" key="7">
    <source>
        <dbReference type="ARBA" id="ARBA00022840"/>
    </source>
</evidence>
<dbReference type="InterPro" id="IPR051087">
    <property type="entry name" value="Mitochondrial_ACSM"/>
</dbReference>
<evidence type="ECO:0000259" key="13">
    <source>
        <dbReference type="Pfam" id="PF13193"/>
    </source>
</evidence>
<comment type="catalytic activity">
    <reaction evidence="11">
        <text>a medium-chain fatty acid + ATP + CoA = a medium-chain fatty acyl-CoA + AMP + diphosphate</text>
        <dbReference type="Rhea" id="RHEA:48340"/>
        <dbReference type="ChEBI" id="CHEBI:30616"/>
        <dbReference type="ChEBI" id="CHEBI:33019"/>
        <dbReference type="ChEBI" id="CHEBI:57287"/>
        <dbReference type="ChEBI" id="CHEBI:59558"/>
        <dbReference type="ChEBI" id="CHEBI:90546"/>
        <dbReference type="ChEBI" id="CHEBI:456215"/>
        <dbReference type="EC" id="6.2.1.2"/>
    </reaction>
    <physiologicalReaction direction="left-to-right" evidence="11">
        <dbReference type="Rhea" id="RHEA:48341"/>
    </physiologicalReaction>
</comment>
<proteinExistence type="inferred from homology"/>
<evidence type="ECO:0000256" key="3">
    <source>
        <dbReference type="ARBA" id="ARBA00006432"/>
    </source>
</evidence>
<dbReference type="GeneID" id="101999146"/>
<keyword evidence="4" id="KW-0436">Ligase</keyword>
<dbReference type="EC" id="6.2.1.2" evidence="10"/>
<protein>
    <recommendedName>
        <fullName evidence="10">medium-chain acyl-CoA ligase</fullName>
        <ecNumber evidence="10">6.2.1.2</ecNumber>
    </recommendedName>
</protein>
<keyword evidence="7" id="KW-0067">ATP-binding</keyword>